<dbReference type="OrthoDB" id="676979at2759"/>
<dbReference type="GO" id="GO:0005524">
    <property type="term" value="F:ATP binding"/>
    <property type="evidence" value="ECO:0007669"/>
    <property type="project" value="UniProtKB-KW"/>
</dbReference>
<proteinExistence type="predicted"/>
<dbReference type="PANTHER" id="PTHR27001">
    <property type="entry name" value="OS01G0253100 PROTEIN"/>
    <property type="match status" value="1"/>
</dbReference>
<dbReference type="GO" id="GO:0005886">
    <property type="term" value="C:plasma membrane"/>
    <property type="evidence" value="ECO:0007669"/>
    <property type="project" value="TreeGrafter"/>
</dbReference>
<keyword evidence="1" id="KW-0547">Nucleotide-binding</keyword>
<evidence type="ECO:0008006" key="5">
    <source>
        <dbReference type="Google" id="ProtNLM"/>
    </source>
</evidence>
<name>A0A6J5VWS7_PRUAR</name>
<keyword evidence="2" id="KW-0067">ATP-binding</keyword>
<evidence type="ECO:0000256" key="1">
    <source>
        <dbReference type="ARBA" id="ARBA00022741"/>
    </source>
</evidence>
<dbReference type="SUPFAM" id="SSF56112">
    <property type="entry name" value="Protein kinase-like (PK-like)"/>
    <property type="match status" value="1"/>
</dbReference>
<gene>
    <name evidence="3" type="ORF">ORAREDHAP_LOCUS622</name>
</gene>
<evidence type="ECO:0000313" key="4">
    <source>
        <dbReference type="Proteomes" id="UP000507245"/>
    </source>
</evidence>
<dbReference type="InterPro" id="IPR011009">
    <property type="entry name" value="Kinase-like_dom_sf"/>
</dbReference>
<sequence>MPLCFLNSFERRVPQMMRLPTLGLPPYRVFTLEEIDDATNNFDATNLMGEGSQGLQKQLPQNLDQSMEALPKLRHRHLVSLLGHCTVTYQDHPIAARNVFIVLENISNGSLVDHLTGILCLWLSFLKAHIRRTVNGQKQHDC</sequence>
<evidence type="ECO:0000313" key="3">
    <source>
        <dbReference type="EMBL" id="CAB4292322.1"/>
    </source>
</evidence>
<dbReference type="Proteomes" id="UP000507245">
    <property type="component" value="Unassembled WGS sequence"/>
</dbReference>
<reference evidence="4" key="1">
    <citation type="journal article" date="2020" name="Genome Biol.">
        <title>Gamete binning: chromosome-level and haplotype-resolved genome assembly enabled by high-throughput single-cell sequencing of gamete genomes.</title>
        <authorList>
            <person name="Campoy J.A."/>
            <person name="Sun H."/>
            <person name="Goel M."/>
            <person name="Jiao W.-B."/>
            <person name="Folz-Donahue K."/>
            <person name="Wang N."/>
            <person name="Rubio M."/>
            <person name="Liu C."/>
            <person name="Kukat C."/>
            <person name="Ruiz D."/>
            <person name="Huettel B."/>
            <person name="Schneeberger K."/>
        </authorList>
    </citation>
    <scope>NUCLEOTIDE SEQUENCE [LARGE SCALE GENOMIC DNA]</scope>
    <source>
        <strain evidence="4">cv. Rojo Pasion</strain>
    </source>
</reference>
<protein>
    <recommendedName>
        <fullName evidence="5">Serine-threonine/tyrosine-protein kinase catalytic domain-containing protein</fullName>
    </recommendedName>
</protein>
<organism evidence="3 4">
    <name type="scientific">Prunus armeniaca</name>
    <name type="common">Apricot</name>
    <name type="synonym">Armeniaca vulgaris</name>
    <dbReference type="NCBI Taxonomy" id="36596"/>
    <lineage>
        <taxon>Eukaryota</taxon>
        <taxon>Viridiplantae</taxon>
        <taxon>Streptophyta</taxon>
        <taxon>Embryophyta</taxon>
        <taxon>Tracheophyta</taxon>
        <taxon>Spermatophyta</taxon>
        <taxon>Magnoliopsida</taxon>
        <taxon>eudicotyledons</taxon>
        <taxon>Gunneridae</taxon>
        <taxon>Pentapetalae</taxon>
        <taxon>rosids</taxon>
        <taxon>fabids</taxon>
        <taxon>Rosales</taxon>
        <taxon>Rosaceae</taxon>
        <taxon>Amygdaloideae</taxon>
        <taxon>Amygdaleae</taxon>
        <taxon>Prunus</taxon>
    </lineage>
</organism>
<accession>A0A6J5VWS7</accession>
<dbReference type="EMBL" id="CAEKKB010000001">
    <property type="protein sequence ID" value="CAB4292322.1"/>
    <property type="molecule type" value="Genomic_DNA"/>
</dbReference>
<dbReference type="PANTHER" id="PTHR27001:SF764">
    <property type="entry name" value="OS05G0387700 PROTEIN"/>
    <property type="match status" value="1"/>
</dbReference>
<dbReference type="Gene3D" id="1.10.510.10">
    <property type="entry name" value="Transferase(Phosphotransferase) domain 1"/>
    <property type="match status" value="1"/>
</dbReference>
<evidence type="ECO:0000256" key="2">
    <source>
        <dbReference type="ARBA" id="ARBA00022840"/>
    </source>
</evidence>
<keyword evidence="4" id="KW-1185">Reference proteome</keyword>
<dbReference type="AlphaFoldDB" id="A0A6J5VWS7"/>